<feature type="domain" description="Glycosyl transferase family 1" evidence="3">
    <location>
        <begin position="272"/>
        <end position="403"/>
    </location>
</feature>
<name>A0A6U4RKD1_HEMAN</name>
<sequence length="496" mass="56042">MSKTSTGVKGLMVFLWCVSVAALLILPANPGQLAKSLSSCTSLRKVDAKSFALCLYDAVAKGPSLLNHLYYKLYPPFPFGSQPEVLMPPPEDWVPSLSAKWFAPFFSGGGYSSEALSFVNYLSKKVTLGVMQHGDSVNEQYLRGMGIQAHKMLSDATRKRLDPKATVEICHSEPGAWSVPTPMYPTSECPTPQGLYSVGRTMFETDRLPEGWAERLNRMDEIWVPARFHVTTFLAGGVDPSKIHIVPEAVDTELFDPEDMDPLEIYDGDHRYKFLSVFKWEERKGWDVLLRAYFSEFSEKDDVLLTIRTYAYHSESNFREQIDAFGRKEFPDKAESGSLPAIHLLTKDMDVDQMPRLYKANDAFVLPSRGEGWGRPHIEAMAMGLPAIATNWSGNTEFMNDWDSYPIPIEGLVPVREGAFKGHLWADPSVPALREIMRHCFQHPSQAREVGRAGMRHVRENYNPDMVGEVVMKHLYRIEGKIRDSVHFAKNRPNEL</sequence>
<dbReference type="InterPro" id="IPR001296">
    <property type="entry name" value="Glyco_trans_1"/>
</dbReference>
<feature type="signal peptide" evidence="2">
    <location>
        <begin position="1"/>
        <end position="22"/>
    </location>
</feature>
<organism evidence="4">
    <name type="scientific">Hemiselmis andersenii</name>
    <name type="common">Cryptophyte alga</name>
    <dbReference type="NCBI Taxonomy" id="464988"/>
    <lineage>
        <taxon>Eukaryota</taxon>
        <taxon>Cryptophyceae</taxon>
        <taxon>Cryptomonadales</taxon>
        <taxon>Hemiselmidaceae</taxon>
        <taxon>Hemiselmis</taxon>
    </lineage>
</organism>
<dbReference type="AlphaFoldDB" id="A0A6U4RKD1"/>
<evidence type="ECO:0000256" key="1">
    <source>
        <dbReference type="ARBA" id="ARBA00022676"/>
    </source>
</evidence>
<protein>
    <recommendedName>
        <fullName evidence="3">Glycosyl transferase family 1 domain-containing protein</fullName>
    </recommendedName>
</protein>
<evidence type="ECO:0000259" key="3">
    <source>
        <dbReference type="Pfam" id="PF00534"/>
    </source>
</evidence>
<proteinExistence type="predicted"/>
<keyword evidence="2" id="KW-0732">Signal</keyword>
<gene>
    <name evidence="4" type="ORF">HAND00432_LOCUS166</name>
</gene>
<dbReference type="SUPFAM" id="SSF53756">
    <property type="entry name" value="UDP-Glycosyltransferase/glycogen phosphorylase"/>
    <property type="match status" value="1"/>
</dbReference>
<dbReference type="GO" id="GO:0016757">
    <property type="term" value="F:glycosyltransferase activity"/>
    <property type="evidence" value="ECO:0007669"/>
    <property type="project" value="UniProtKB-KW"/>
</dbReference>
<dbReference type="PANTHER" id="PTHR46656">
    <property type="entry name" value="PUTATIVE-RELATED"/>
    <property type="match status" value="1"/>
</dbReference>
<keyword evidence="1" id="KW-0328">Glycosyltransferase</keyword>
<dbReference type="Pfam" id="PF00534">
    <property type="entry name" value="Glycos_transf_1"/>
    <property type="match status" value="1"/>
</dbReference>
<keyword evidence="1" id="KW-0808">Transferase</keyword>
<dbReference type="Gene3D" id="3.40.50.2000">
    <property type="entry name" value="Glycogen Phosphorylase B"/>
    <property type="match status" value="1"/>
</dbReference>
<dbReference type="PANTHER" id="PTHR46656:SF3">
    <property type="entry name" value="PUTATIVE-RELATED"/>
    <property type="match status" value="1"/>
</dbReference>
<reference evidence="4" key="1">
    <citation type="submission" date="2021-01" db="EMBL/GenBank/DDBJ databases">
        <authorList>
            <person name="Corre E."/>
            <person name="Pelletier E."/>
            <person name="Niang G."/>
            <person name="Scheremetjew M."/>
            <person name="Finn R."/>
            <person name="Kale V."/>
            <person name="Holt S."/>
            <person name="Cochrane G."/>
            <person name="Meng A."/>
            <person name="Brown T."/>
            <person name="Cohen L."/>
        </authorList>
    </citation>
    <scope>NUCLEOTIDE SEQUENCE</scope>
    <source>
        <strain evidence="4">CCMP644</strain>
    </source>
</reference>
<dbReference type="EMBL" id="HBFX01000329">
    <property type="protein sequence ID" value="CAD8945649.1"/>
    <property type="molecule type" value="Transcribed_RNA"/>
</dbReference>
<evidence type="ECO:0000313" key="4">
    <source>
        <dbReference type="EMBL" id="CAD8945649.1"/>
    </source>
</evidence>
<accession>A0A6U4RKD1</accession>
<feature type="chain" id="PRO_5030160401" description="Glycosyl transferase family 1 domain-containing protein" evidence="2">
    <location>
        <begin position="23"/>
        <end position="496"/>
    </location>
</feature>
<evidence type="ECO:0000256" key="2">
    <source>
        <dbReference type="SAM" id="SignalP"/>
    </source>
</evidence>